<evidence type="ECO:0000256" key="1">
    <source>
        <dbReference type="SAM" id="MobiDB-lite"/>
    </source>
</evidence>
<dbReference type="PANTHER" id="PTHR48125">
    <property type="entry name" value="LP07818P1"/>
    <property type="match status" value="1"/>
</dbReference>
<feature type="compositionally biased region" description="Acidic residues" evidence="1">
    <location>
        <begin position="1169"/>
        <end position="1196"/>
    </location>
</feature>
<evidence type="ECO:0000313" key="3">
    <source>
        <dbReference type="Proteomes" id="UP000076154"/>
    </source>
</evidence>
<dbReference type="EMBL" id="LUEZ02000106">
    <property type="protein sequence ID" value="RDB18275.1"/>
    <property type="molecule type" value="Genomic_DNA"/>
</dbReference>
<feature type="compositionally biased region" description="Pro residues" evidence="1">
    <location>
        <begin position="109"/>
        <end position="118"/>
    </location>
</feature>
<dbReference type="PANTHER" id="PTHR48125:SF12">
    <property type="entry name" value="AT HOOK TRANSCRIPTION FACTOR FAMILY-RELATED"/>
    <property type="match status" value="1"/>
</dbReference>
<feature type="region of interest" description="Disordered" evidence="1">
    <location>
        <begin position="773"/>
        <end position="831"/>
    </location>
</feature>
<organism evidence="2 3">
    <name type="scientific">Hypsizygus marmoreus</name>
    <name type="common">White beech mushroom</name>
    <name type="synonym">Agaricus marmoreus</name>
    <dbReference type="NCBI Taxonomy" id="39966"/>
    <lineage>
        <taxon>Eukaryota</taxon>
        <taxon>Fungi</taxon>
        <taxon>Dikarya</taxon>
        <taxon>Basidiomycota</taxon>
        <taxon>Agaricomycotina</taxon>
        <taxon>Agaricomycetes</taxon>
        <taxon>Agaricomycetidae</taxon>
        <taxon>Agaricales</taxon>
        <taxon>Tricholomatineae</taxon>
        <taxon>Lyophyllaceae</taxon>
        <taxon>Hypsizygus</taxon>
    </lineage>
</organism>
<accession>A0A369JCW4</accession>
<dbReference type="Proteomes" id="UP000076154">
    <property type="component" value="Unassembled WGS sequence"/>
</dbReference>
<proteinExistence type="predicted"/>
<feature type="compositionally biased region" description="Low complexity" evidence="1">
    <location>
        <begin position="1152"/>
        <end position="1168"/>
    </location>
</feature>
<protein>
    <submittedName>
        <fullName evidence="2">Uncharacterized protein</fullName>
    </submittedName>
</protein>
<feature type="region of interest" description="Disordered" evidence="1">
    <location>
        <begin position="1129"/>
        <end position="1196"/>
    </location>
</feature>
<feature type="region of interest" description="Disordered" evidence="1">
    <location>
        <begin position="106"/>
        <end position="132"/>
    </location>
</feature>
<dbReference type="OrthoDB" id="2687259at2759"/>
<feature type="compositionally biased region" description="Basic and acidic residues" evidence="1">
    <location>
        <begin position="60"/>
        <end position="70"/>
    </location>
</feature>
<feature type="region of interest" description="Disordered" evidence="1">
    <location>
        <begin position="34"/>
        <end position="89"/>
    </location>
</feature>
<name>A0A369JCW4_HYPMA</name>
<feature type="compositionally biased region" description="Low complexity" evidence="1">
    <location>
        <begin position="790"/>
        <end position="819"/>
    </location>
</feature>
<feature type="compositionally biased region" description="Pro residues" evidence="1">
    <location>
        <begin position="71"/>
        <end position="87"/>
    </location>
</feature>
<dbReference type="AlphaFoldDB" id="A0A369JCW4"/>
<dbReference type="InterPro" id="IPR041078">
    <property type="entry name" value="Plavaka"/>
</dbReference>
<reference evidence="2" key="1">
    <citation type="submission" date="2018-04" db="EMBL/GenBank/DDBJ databases">
        <title>Whole genome sequencing of Hypsizygus marmoreus.</title>
        <authorList>
            <person name="Choi I.-G."/>
            <person name="Min B."/>
            <person name="Kim J.-G."/>
            <person name="Kim S."/>
            <person name="Oh Y.-L."/>
            <person name="Kong W.-S."/>
            <person name="Park H."/>
            <person name="Jeong J."/>
            <person name="Song E.-S."/>
        </authorList>
    </citation>
    <scope>NUCLEOTIDE SEQUENCE [LARGE SCALE GENOMIC DNA]</scope>
    <source>
        <strain evidence="2">51987-8</strain>
    </source>
</reference>
<sequence length="1196" mass="133463">MKRGLDQHQLSCEIFTESAPPVVADAFAKYQAKRERKRQKLAHDQATVETPGAGPSNIGDYDREITEEPPRQPTPQPLSPSPEPPPTLSAAGRIVRKKRLTWKLLQSLPEPPPPAPEPPCDDPDSTPPPVESAFTWKGIKTATNSFGLFREYPTTPTHNPDDAITLANLSDSTAPPSVVENALPTVSRMALPVLDGEGSSIGILPQAAVSWLPFSNSTIFGLMNWMWTGSALKSVGEMAKLVLFLRSDDFRKEDLENVDISRETAKFDAYLEGATTADSDAGTTGTSDVPKDGWREVDVDIEVPDGLPHPLGNAIPVFTVPGLHLRSITEVIKSVVSDTAARCFHYTPFKQYWSPPSDDSTTPSQRIYDELYSSDAMIEEHIAVQKLPPEPDCSLERVVAALMFWSDSTHLANFGTASIWPLYLFFGNQSKWLRGKPRTASCHHIAYIPKLPDLFSDFYHDRTGKTPDSDLLTHCRRELMHQVWQLLLDKEFMHAYEHGIVIECPDGILRRFYPRIFTYSADYPENRALLATIRNMGSCPCPRCLIPKTQIPELGTKRDEARRTATHRADSSPQRFTLNVAREWIYHKGNGVKSAAVERMLSVASLVPTVNAFSVLSAFSFNIHKALVVDFMHEFELGTWKALFTHLIRILTAHGESAVQELNRRYRQVPTFGRSTIRRFSDNVSAMKKLAARNFEDLLQCAIPVFEGLLPEPHNGEVLSLLFTFAEWHTLAKLRLHTDATLEFLEEATTQIGRQLRRFESFTCSMFATKELPKEEAARGRRQAQKKARTAPAATAAAVPSVAPSTAPSTASTTEPRTAGPSTANTAAPLAKPPRKKKLFNLFTYKLHALGDYVRTIKWFGTTDSYSTQPVKSEALPYTPPEVHHHISPSRNFPVNVTRFLAETQGDRATKNFLPNLQEHILERLAHPEWSGNGLEFTPEERGKVFIVGNRFYRHKVLRVNYTTYDVRRGQDSMNPRTQADIMVLPRDENASHPFEYARIVGIFHVDVILNTSGANRTPVSIEVLLVRWFHVDAAHRAGFKKKRLHRIQFIPENDAGAFGFLNPDEVIRGAHLIPAFHFGGTDALLQGETIARLEGEVDDWTYFYVNIFVDRDMYMRYAGGGVGHYQVPLAPEDDEPDLPPDVAIDESIVLPEEPGSSDESGSSTGSDDGPEDDLGVEDGEGGFVDEEDEEGYAPL</sequence>
<dbReference type="STRING" id="39966.A0A369JCW4"/>
<comment type="caution">
    <text evidence="2">The sequence shown here is derived from an EMBL/GenBank/DDBJ whole genome shotgun (WGS) entry which is preliminary data.</text>
</comment>
<dbReference type="InParanoid" id="A0A369JCW4"/>
<feature type="compositionally biased region" description="Basic residues" evidence="1">
    <location>
        <begin position="780"/>
        <end position="789"/>
    </location>
</feature>
<evidence type="ECO:0000313" key="2">
    <source>
        <dbReference type="EMBL" id="RDB18275.1"/>
    </source>
</evidence>
<gene>
    <name evidence="2" type="ORF">Hypma_000641</name>
</gene>
<dbReference type="Pfam" id="PF18759">
    <property type="entry name" value="Plavaka"/>
    <property type="match status" value="1"/>
</dbReference>
<keyword evidence="3" id="KW-1185">Reference proteome</keyword>